<evidence type="ECO:0000256" key="1">
    <source>
        <dbReference type="SAM" id="Phobius"/>
    </source>
</evidence>
<keyword evidence="3" id="KW-1185">Reference proteome</keyword>
<sequence>MYKILRFGKPFLAFTAAVKSMKPNTNLVFMAGPTNFLSFVVTIFLDLFDRIHAYSSVFHQQIEFEEWADRWMQLQVESTVRDLVIHVEEELNKHNQARF</sequence>
<name>A0A2A2KM29_9BILA</name>
<dbReference type="Proteomes" id="UP000218231">
    <property type="component" value="Unassembled WGS sequence"/>
</dbReference>
<reference evidence="2 3" key="1">
    <citation type="journal article" date="2017" name="Curr. Biol.">
        <title>Genome architecture and evolution of a unichromosomal asexual nematode.</title>
        <authorList>
            <person name="Fradin H."/>
            <person name="Zegar C."/>
            <person name="Gutwein M."/>
            <person name="Lucas J."/>
            <person name="Kovtun M."/>
            <person name="Corcoran D."/>
            <person name="Baugh L.R."/>
            <person name="Kiontke K."/>
            <person name="Gunsalus K."/>
            <person name="Fitch D.H."/>
            <person name="Piano F."/>
        </authorList>
    </citation>
    <scope>NUCLEOTIDE SEQUENCE [LARGE SCALE GENOMIC DNA]</scope>
    <source>
        <strain evidence="2">PF1309</strain>
    </source>
</reference>
<dbReference type="EMBL" id="LIAE01008247">
    <property type="protein sequence ID" value="PAV74947.1"/>
    <property type="molecule type" value="Genomic_DNA"/>
</dbReference>
<keyword evidence="1" id="KW-0472">Membrane</keyword>
<accession>A0A2A2KM29</accession>
<feature type="transmembrane region" description="Helical" evidence="1">
    <location>
        <begin position="27"/>
        <end position="48"/>
    </location>
</feature>
<organism evidence="2 3">
    <name type="scientific">Diploscapter pachys</name>
    <dbReference type="NCBI Taxonomy" id="2018661"/>
    <lineage>
        <taxon>Eukaryota</taxon>
        <taxon>Metazoa</taxon>
        <taxon>Ecdysozoa</taxon>
        <taxon>Nematoda</taxon>
        <taxon>Chromadorea</taxon>
        <taxon>Rhabditida</taxon>
        <taxon>Rhabditina</taxon>
        <taxon>Rhabditomorpha</taxon>
        <taxon>Rhabditoidea</taxon>
        <taxon>Rhabditidae</taxon>
        <taxon>Diploscapter</taxon>
    </lineage>
</organism>
<keyword evidence="1" id="KW-1133">Transmembrane helix</keyword>
<evidence type="ECO:0000313" key="3">
    <source>
        <dbReference type="Proteomes" id="UP000218231"/>
    </source>
</evidence>
<dbReference type="AlphaFoldDB" id="A0A2A2KM29"/>
<evidence type="ECO:0000313" key="2">
    <source>
        <dbReference type="EMBL" id="PAV74947.1"/>
    </source>
</evidence>
<gene>
    <name evidence="2" type="ORF">WR25_26976</name>
</gene>
<keyword evidence="1" id="KW-0812">Transmembrane</keyword>
<proteinExistence type="predicted"/>
<comment type="caution">
    <text evidence="2">The sequence shown here is derived from an EMBL/GenBank/DDBJ whole genome shotgun (WGS) entry which is preliminary data.</text>
</comment>
<protein>
    <submittedName>
        <fullName evidence="2">Uncharacterized protein</fullName>
    </submittedName>
</protein>